<dbReference type="Gramene" id="ERM95444">
    <property type="protein sequence ID" value="ERM95444"/>
    <property type="gene ID" value="AMTR_s00008p00253710"/>
</dbReference>
<evidence type="ECO:0000256" key="1">
    <source>
        <dbReference type="SAM" id="MobiDB-lite"/>
    </source>
</evidence>
<accession>W1NJN1</accession>
<sequence length="66" mass="6995">MASEVTQGNQSCGQCQVGKTKREKSQDPLAGMERRLAQLELAMGEEQAGSGTSIIALQASRLVSKT</sequence>
<organism evidence="2 3">
    <name type="scientific">Amborella trichopoda</name>
    <dbReference type="NCBI Taxonomy" id="13333"/>
    <lineage>
        <taxon>Eukaryota</taxon>
        <taxon>Viridiplantae</taxon>
        <taxon>Streptophyta</taxon>
        <taxon>Embryophyta</taxon>
        <taxon>Tracheophyta</taxon>
        <taxon>Spermatophyta</taxon>
        <taxon>Magnoliopsida</taxon>
        <taxon>Amborellales</taxon>
        <taxon>Amborellaceae</taxon>
        <taxon>Amborella</taxon>
    </lineage>
</organism>
<dbReference type="AlphaFoldDB" id="W1NJN1"/>
<evidence type="ECO:0000313" key="2">
    <source>
        <dbReference type="EMBL" id="ERM95444.1"/>
    </source>
</evidence>
<keyword evidence="3" id="KW-1185">Reference proteome</keyword>
<proteinExistence type="predicted"/>
<gene>
    <name evidence="2" type="ORF">AMTR_s00008p00253710</name>
</gene>
<reference evidence="3" key="1">
    <citation type="journal article" date="2013" name="Science">
        <title>The Amborella genome and the evolution of flowering plants.</title>
        <authorList>
            <consortium name="Amborella Genome Project"/>
        </authorList>
    </citation>
    <scope>NUCLEOTIDE SEQUENCE [LARGE SCALE GENOMIC DNA]</scope>
</reference>
<feature type="region of interest" description="Disordered" evidence="1">
    <location>
        <begin position="1"/>
        <end position="30"/>
    </location>
</feature>
<dbReference type="Proteomes" id="UP000017836">
    <property type="component" value="Unassembled WGS sequence"/>
</dbReference>
<feature type="compositionally biased region" description="Polar residues" evidence="1">
    <location>
        <begin position="1"/>
        <end position="14"/>
    </location>
</feature>
<dbReference type="EMBL" id="KI397486">
    <property type="protein sequence ID" value="ERM95444.1"/>
    <property type="molecule type" value="Genomic_DNA"/>
</dbReference>
<protein>
    <submittedName>
        <fullName evidence="2">Uncharacterized protein</fullName>
    </submittedName>
</protein>
<dbReference type="HOGENOM" id="CLU_2834520_0_0_1"/>
<evidence type="ECO:0000313" key="3">
    <source>
        <dbReference type="Proteomes" id="UP000017836"/>
    </source>
</evidence>
<name>W1NJN1_AMBTC</name>